<dbReference type="SUPFAM" id="SSF46689">
    <property type="entry name" value="Homeodomain-like"/>
    <property type="match status" value="1"/>
</dbReference>
<dbReference type="Pfam" id="PF00440">
    <property type="entry name" value="TetR_N"/>
    <property type="match status" value="1"/>
</dbReference>
<sequence>MVKQARAARTRESLIRAAAEVFAQDGFALASLAAISKRAGVSNGALHFHFESKSALARAVEEQAMEAVRRITEQAAARAGGPLQALVEATHALMTELSGNGVLRAGFALGGDASRGGGAALRREWQRWVEDVLRQARREGLLAEGVSPDGAASAIVAATVGFEVLGSTDRKWLSEQVITQFWGLLLPRLAGGGQPGELRPTPAAGE</sequence>
<dbReference type="PROSITE" id="PS50977">
    <property type="entry name" value="HTH_TETR_2"/>
    <property type="match status" value="1"/>
</dbReference>
<organism evidence="6 7">
    <name type="scientific">Streptomyces cacaoi</name>
    <dbReference type="NCBI Taxonomy" id="1898"/>
    <lineage>
        <taxon>Bacteria</taxon>
        <taxon>Bacillati</taxon>
        <taxon>Actinomycetota</taxon>
        <taxon>Actinomycetes</taxon>
        <taxon>Kitasatosporales</taxon>
        <taxon>Streptomycetaceae</taxon>
        <taxon>Streptomyces</taxon>
    </lineage>
</organism>
<dbReference type="Proteomes" id="UP000319210">
    <property type="component" value="Unassembled WGS sequence"/>
</dbReference>
<dbReference type="EMBL" id="BJMM01000004">
    <property type="protein sequence ID" value="GEB48935.1"/>
    <property type="molecule type" value="Genomic_DNA"/>
</dbReference>
<keyword evidence="2 4" id="KW-0238">DNA-binding</keyword>
<evidence type="ECO:0000313" key="6">
    <source>
        <dbReference type="EMBL" id="GEB48935.1"/>
    </source>
</evidence>
<evidence type="ECO:0000256" key="2">
    <source>
        <dbReference type="ARBA" id="ARBA00023125"/>
    </source>
</evidence>
<keyword evidence="3" id="KW-0804">Transcription</keyword>
<dbReference type="PANTHER" id="PTHR30055">
    <property type="entry name" value="HTH-TYPE TRANSCRIPTIONAL REGULATOR RUTR"/>
    <property type="match status" value="1"/>
</dbReference>
<gene>
    <name evidence="6" type="ORF">SCA03_14860</name>
</gene>
<dbReference type="InterPro" id="IPR023772">
    <property type="entry name" value="DNA-bd_HTH_TetR-type_CS"/>
</dbReference>
<evidence type="ECO:0000256" key="1">
    <source>
        <dbReference type="ARBA" id="ARBA00023015"/>
    </source>
</evidence>
<feature type="domain" description="HTH tetR-type" evidence="5">
    <location>
        <begin position="8"/>
        <end position="68"/>
    </location>
</feature>
<dbReference type="GO" id="GO:0003700">
    <property type="term" value="F:DNA-binding transcription factor activity"/>
    <property type="evidence" value="ECO:0007669"/>
    <property type="project" value="TreeGrafter"/>
</dbReference>
<accession>A0A4Y3QUD4</accession>
<comment type="caution">
    <text evidence="6">The sequence shown here is derived from an EMBL/GenBank/DDBJ whole genome shotgun (WGS) entry which is preliminary data.</text>
</comment>
<dbReference type="PRINTS" id="PR00455">
    <property type="entry name" value="HTHTETR"/>
</dbReference>
<dbReference type="InterPro" id="IPR036271">
    <property type="entry name" value="Tet_transcr_reg_TetR-rel_C_sf"/>
</dbReference>
<dbReference type="AlphaFoldDB" id="A0A4Y3QUD4"/>
<evidence type="ECO:0000313" key="7">
    <source>
        <dbReference type="Proteomes" id="UP000319210"/>
    </source>
</evidence>
<dbReference type="GO" id="GO:0000976">
    <property type="term" value="F:transcription cis-regulatory region binding"/>
    <property type="evidence" value="ECO:0007669"/>
    <property type="project" value="TreeGrafter"/>
</dbReference>
<evidence type="ECO:0000256" key="3">
    <source>
        <dbReference type="ARBA" id="ARBA00023163"/>
    </source>
</evidence>
<feature type="DNA-binding region" description="H-T-H motif" evidence="4">
    <location>
        <begin position="31"/>
        <end position="50"/>
    </location>
</feature>
<reference evidence="6 7" key="1">
    <citation type="submission" date="2019-06" db="EMBL/GenBank/DDBJ databases">
        <title>Whole genome shotgun sequence of Streptomyces cacaoi subsp. cacaoi NBRC 12748.</title>
        <authorList>
            <person name="Hosoyama A."/>
            <person name="Uohara A."/>
            <person name="Ohji S."/>
            <person name="Ichikawa N."/>
        </authorList>
    </citation>
    <scope>NUCLEOTIDE SEQUENCE [LARGE SCALE GENOMIC DNA]</scope>
    <source>
        <strain evidence="6 7">NBRC 12748</strain>
    </source>
</reference>
<dbReference type="InterPro" id="IPR050109">
    <property type="entry name" value="HTH-type_TetR-like_transc_reg"/>
</dbReference>
<evidence type="ECO:0000259" key="5">
    <source>
        <dbReference type="PROSITE" id="PS50977"/>
    </source>
</evidence>
<dbReference type="RefSeq" id="WP_030874486.1">
    <property type="nucleotide sequence ID" value="NZ_BJMM01000004.1"/>
</dbReference>
<dbReference type="Gene3D" id="1.10.357.10">
    <property type="entry name" value="Tetracycline Repressor, domain 2"/>
    <property type="match status" value="1"/>
</dbReference>
<protein>
    <submittedName>
        <fullName evidence="6">TetR family transcriptional regulator</fullName>
    </submittedName>
</protein>
<dbReference type="PANTHER" id="PTHR30055:SF234">
    <property type="entry name" value="HTH-TYPE TRANSCRIPTIONAL REGULATOR BETI"/>
    <property type="match status" value="1"/>
</dbReference>
<evidence type="ECO:0000256" key="4">
    <source>
        <dbReference type="PROSITE-ProRule" id="PRU00335"/>
    </source>
</evidence>
<keyword evidence="1" id="KW-0805">Transcription regulation</keyword>
<dbReference type="SUPFAM" id="SSF48498">
    <property type="entry name" value="Tetracyclin repressor-like, C-terminal domain"/>
    <property type="match status" value="1"/>
</dbReference>
<keyword evidence="7" id="KW-1185">Reference proteome</keyword>
<dbReference type="NCBIfam" id="NF041196">
    <property type="entry name" value="ScbR_bind_reg"/>
    <property type="match status" value="1"/>
</dbReference>
<name>A0A4Y3QUD4_STRCI</name>
<dbReference type="InterPro" id="IPR009057">
    <property type="entry name" value="Homeodomain-like_sf"/>
</dbReference>
<dbReference type="OrthoDB" id="3237195at2"/>
<dbReference type="InterPro" id="IPR001647">
    <property type="entry name" value="HTH_TetR"/>
</dbReference>
<dbReference type="PROSITE" id="PS01081">
    <property type="entry name" value="HTH_TETR_1"/>
    <property type="match status" value="1"/>
</dbReference>
<dbReference type="InterPro" id="IPR047923">
    <property type="entry name" value="ArpA-like"/>
</dbReference>
<proteinExistence type="predicted"/>